<keyword evidence="2" id="KW-1185">Reference proteome</keyword>
<reference evidence="1 2" key="1">
    <citation type="submission" date="2017-07" db="EMBL/GenBank/DDBJ databases">
        <authorList>
            <person name="Talla V."/>
            <person name="Backstrom N."/>
        </authorList>
    </citation>
    <scope>NUCLEOTIDE SEQUENCE [LARGE SCALE GENOMIC DNA]</scope>
</reference>
<evidence type="ECO:0000313" key="2">
    <source>
        <dbReference type="Proteomes" id="UP000324832"/>
    </source>
</evidence>
<evidence type="ECO:0000313" key="1">
    <source>
        <dbReference type="EMBL" id="VVC86937.1"/>
    </source>
</evidence>
<organism evidence="1 2">
    <name type="scientific">Leptidea sinapis</name>
    <dbReference type="NCBI Taxonomy" id="189913"/>
    <lineage>
        <taxon>Eukaryota</taxon>
        <taxon>Metazoa</taxon>
        <taxon>Ecdysozoa</taxon>
        <taxon>Arthropoda</taxon>
        <taxon>Hexapoda</taxon>
        <taxon>Insecta</taxon>
        <taxon>Pterygota</taxon>
        <taxon>Neoptera</taxon>
        <taxon>Endopterygota</taxon>
        <taxon>Lepidoptera</taxon>
        <taxon>Glossata</taxon>
        <taxon>Ditrysia</taxon>
        <taxon>Papilionoidea</taxon>
        <taxon>Pieridae</taxon>
        <taxon>Dismorphiinae</taxon>
        <taxon>Leptidea</taxon>
    </lineage>
</organism>
<name>A0A5E4PLS7_9NEOP</name>
<gene>
    <name evidence="1" type="ORF">LSINAPIS_LOCUS665</name>
</gene>
<proteinExistence type="predicted"/>
<dbReference type="AlphaFoldDB" id="A0A5E4PLS7"/>
<accession>A0A5E4PLS7</accession>
<dbReference type="Proteomes" id="UP000324832">
    <property type="component" value="Unassembled WGS sequence"/>
</dbReference>
<sequence>MMEERSKGNFAIIKFDKLIVKDTLANKKEIVHGSCKPRDGTYLYRDVGKIEAPGQTATGTYALSLYDLHFHNITCIAVTVGCKSRTVTHMWIDKGFHQEDLGQFVKIIPDLPDRGSTIPPKILYIKDKYQNYENISTTNILFKFIFTNKATIRVDFYGHKNEPPQPTWPPFPDDI</sequence>
<protein>
    <submittedName>
        <fullName evidence="1">Uncharacterized protein</fullName>
    </submittedName>
</protein>
<dbReference type="EMBL" id="FZQP02000042">
    <property type="protein sequence ID" value="VVC86937.1"/>
    <property type="molecule type" value="Genomic_DNA"/>
</dbReference>